<feature type="domain" description="Ig-like" evidence="6">
    <location>
        <begin position="401"/>
        <end position="485"/>
    </location>
</feature>
<evidence type="ECO:0000259" key="7">
    <source>
        <dbReference type="PROSITE" id="PS51406"/>
    </source>
</evidence>
<dbReference type="PANTHER" id="PTHR10075:SF100">
    <property type="entry name" value="FASCICLIN-2"/>
    <property type="match status" value="1"/>
</dbReference>
<feature type="region of interest" description="Disordered" evidence="5">
    <location>
        <begin position="356"/>
        <end position="409"/>
    </location>
</feature>
<keyword evidence="2" id="KW-0964">Secreted</keyword>
<dbReference type="InterPro" id="IPR002181">
    <property type="entry name" value="Fibrinogen_a/b/g_C_dom"/>
</dbReference>
<dbReference type="InterPro" id="IPR013098">
    <property type="entry name" value="Ig_I-set"/>
</dbReference>
<dbReference type="InterPro" id="IPR007110">
    <property type="entry name" value="Ig-like_dom"/>
</dbReference>
<feature type="compositionally biased region" description="Basic and acidic residues" evidence="5">
    <location>
        <begin position="303"/>
        <end position="315"/>
    </location>
</feature>
<name>A0ABN8T036_9CNID</name>
<dbReference type="InterPro" id="IPR003599">
    <property type="entry name" value="Ig_sub"/>
</dbReference>
<dbReference type="EMBL" id="CALNXI010004594">
    <property type="protein sequence ID" value="CAH3196135.1"/>
    <property type="molecule type" value="Genomic_DNA"/>
</dbReference>
<proteinExistence type="predicted"/>
<dbReference type="Pfam" id="PF01391">
    <property type="entry name" value="Collagen"/>
    <property type="match status" value="1"/>
</dbReference>
<reference evidence="8 9" key="1">
    <citation type="submission" date="2022-05" db="EMBL/GenBank/DDBJ databases">
        <authorList>
            <consortium name="Genoscope - CEA"/>
            <person name="William W."/>
        </authorList>
    </citation>
    <scope>NUCLEOTIDE SEQUENCE [LARGE SCALE GENOMIC DNA]</scope>
</reference>
<dbReference type="PANTHER" id="PTHR10075">
    <property type="entry name" value="BASIGIN RELATED"/>
    <property type="match status" value="1"/>
</dbReference>
<dbReference type="InterPro" id="IPR008160">
    <property type="entry name" value="Collagen"/>
</dbReference>
<evidence type="ECO:0008006" key="10">
    <source>
        <dbReference type="Google" id="ProtNLM"/>
    </source>
</evidence>
<protein>
    <recommendedName>
        <fullName evidence="10">Ig-like domain-containing protein</fullName>
    </recommendedName>
</protein>
<feature type="compositionally biased region" description="Pro residues" evidence="5">
    <location>
        <begin position="370"/>
        <end position="388"/>
    </location>
</feature>
<dbReference type="InterPro" id="IPR000885">
    <property type="entry name" value="Fib_collagen_C"/>
</dbReference>
<keyword evidence="3" id="KW-0176">Collagen</keyword>
<dbReference type="InterPro" id="IPR036056">
    <property type="entry name" value="Fibrinogen-like_C"/>
</dbReference>
<dbReference type="Proteomes" id="UP001159427">
    <property type="component" value="Unassembled WGS sequence"/>
</dbReference>
<evidence type="ECO:0000256" key="1">
    <source>
        <dbReference type="ARBA" id="ARBA00004613"/>
    </source>
</evidence>
<comment type="caution">
    <text evidence="8">The sequence shown here is derived from an EMBL/GenBank/DDBJ whole genome shotgun (WGS) entry which is preliminary data.</text>
</comment>
<keyword evidence="4" id="KW-0393">Immunoglobulin domain</keyword>
<feature type="compositionally biased region" description="Basic residues" evidence="5">
    <location>
        <begin position="356"/>
        <end position="365"/>
    </location>
</feature>
<dbReference type="NCBIfam" id="NF040941">
    <property type="entry name" value="GGGWT_bact"/>
    <property type="match status" value="1"/>
</dbReference>
<feature type="compositionally biased region" description="Polar residues" evidence="5">
    <location>
        <begin position="399"/>
        <end position="409"/>
    </location>
</feature>
<evidence type="ECO:0000313" key="8">
    <source>
        <dbReference type="EMBL" id="CAH3196135.1"/>
    </source>
</evidence>
<dbReference type="PROSITE" id="PS51406">
    <property type="entry name" value="FIBRINOGEN_C_2"/>
    <property type="match status" value="1"/>
</dbReference>
<feature type="non-terminal residue" evidence="8">
    <location>
        <position position="1"/>
    </location>
</feature>
<dbReference type="Gene3D" id="2.60.40.10">
    <property type="entry name" value="Immunoglobulins"/>
    <property type="match status" value="2"/>
</dbReference>
<comment type="subcellular location">
    <subcellularLocation>
        <location evidence="1">Secreted</location>
    </subcellularLocation>
</comment>
<evidence type="ECO:0000256" key="4">
    <source>
        <dbReference type="ARBA" id="ARBA00023319"/>
    </source>
</evidence>
<evidence type="ECO:0000256" key="3">
    <source>
        <dbReference type="ARBA" id="ARBA00023119"/>
    </source>
</evidence>
<keyword evidence="9" id="KW-1185">Reference proteome</keyword>
<dbReference type="SUPFAM" id="SSF56496">
    <property type="entry name" value="Fibrinogen C-terminal domain-like"/>
    <property type="match status" value="1"/>
</dbReference>
<gene>
    <name evidence="8" type="ORF">PEVE_00031857</name>
</gene>
<evidence type="ECO:0000259" key="6">
    <source>
        <dbReference type="PROSITE" id="PS50835"/>
    </source>
</evidence>
<feature type="domain" description="Fibrinogen C-terminal" evidence="7">
    <location>
        <begin position="117"/>
        <end position="173"/>
    </location>
</feature>
<sequence length="492" mass="52718">AALITQKPSSIIVEEGQNVTLVCKATGQPTPTVMWRKAFGHMSKVNIVVAGWNMTILSVTKADGGAYACSVKNLLSQDSAVALVTVIDRLEFILAPPPTVVANESSDIILNSTSVVKVLSLKPKTCSEIRSKHPGSSSGNYSIDPDGNGGVTSFSVYCDMNDKGRVGVTVISHDSESRTHVGNIPGCNGAGCYRKDVSYTAVTTAQLAALTRVSHNCEQFIKYECNPYSPFIEDGFAWWVSRDGTRKDYWGGATGYNKMCACGLSNSCPNGKNCYCRPSKGWSEDSGLLTDKTALPVTQIRLGDLDGSHEEEKYTRQKRNIGSSKKGSNDSKMISRDEIKKEVQLVLSNLACKVRCPKNTRGRRGRPGERGPPGPQGPPGPKGDPGPQGPKGDPGKTISAPSIVSPPTSTVVNETDVASFQCKVRGNPKPKITWLKQNASLPASKRIVQSRGTLMIRDVTSQDGGMYTCQAKNILGVVQSSVTLTVQGKRCI</sequence>
<dbReference type="SMART" id="SM00408">
    <property type="entry name" value="IGc2"/>
    <property type="match status" value="2"/>
</dbReference>
<dbReference type="InterPro" id="IPR003598">
    <property type="entry name" value="Ig_sub2"/>
</dbReference>
<dbReference type="PROSITE" id="PS50835">
    <property type="entry name" value="IG_LIKE"/>
    <property type="match status" value="2"/>
</dbReference>
<feature type="compositionally biased region" description="Basic and acidic residues" evidence="5">
    <location>
        <begin position="327"/>
        <end position="336"/>
    </location>
</feature>
<dbReference type="SMART" id="SM00409">
    <property type="entry name" value="IG"/>
    <property type="match status" value="2"/>
</dbReference>
<accession>A0ABN8T036</accession>
<dbReference type="Gene3D" id="2.60.120.1000">
    <property type="match status" value="1"/>
</dbReference>
<dbReference type="Pfam" id="PF01410">
    <property type="entry name" value="COLFI"/>
    <property type="match status" value="1"/>
</dbReference>
<dbReference type="InterPro" id="IPR013783">
    <property type="entry name" value="Ig-like_fold"/>
</dbReference>
<dbReference type="SUPFAM" id="SSF48726">
    <property type="entry name" value="Immunoglobulin"/>
    <property type="match status" value="2"/>
</dbReference>
<dbReference type="InterPro" id="IPR036179">
    <property type="entry name" value="Ig-like_dom_sf"/>
</dbReference>
<feature type="region of interest" description="Disordered" evidence="5">
    <location>
        <begin position="300"/>
        <end position="336"/>
    </location>
</feature>
<dbReference type="Pfam" id="PF07679">
    <property type="entry name" value="I-set"/>
    <property type="match status" value="2"/>
</dbReference>
<evidence type="ECO:0000256" key="5">
    <source>
        <dbReference type="SAM" id="MobiDB-lite"/>
    </source>
</evidence>
<organism evidence="8 9">
    <name type="scientific">Porites evermanni</name>
    <dbReference type="NCBI Taxonomy" id="104178"/>
    <lineage>
        <taxon>Eukaryota</taxon>
        <taxon>Metazoa</taxon>
        <taxon>Cnidaria</taxon>
        <taxon>Anthozoa</taxon>
        <taxon>Hexacorallia</taxon>
        <taxon>Scleractinia</taxon>
        <taxon>Fungiina</taxon>
        <taxon>Poritidae</taxon>
        <taxon>Porites</taxon>
    </lineage>
</organism>
<evidence type="ECO:0000256" key="2">
    <source>
        <dbReference type="ARBA" id="ARBA00022525"/>
    </source>
</evidence>
<evidence type="ECO:0000313" key="9">
    <source>
        <dbReference type="Proteomes" id="UP001159427"/>
    </source>
</evidence>
<feature type="domain" description="Ig-like" evidence="6">
    <location>
        <begin position="2"/>
        <end position="82"/>
    </location>
</feature>